<evidence type="ECO:0000256" key="1">
    <source>
        <dbReference type="ARBA" id="ARBA00004508"/>
    </source>
</evidence>
<dbReference type="PANTHER" id="PTHR43009">
    <property type="entry name" value="HOMOGENTISATE SOLANESYLTRANSFERASE, CHLOROPLASTIC"/>
    <property type="match status" value="1"/>
</dbReference>
<feature type="transmembrane region" description="Helical" evidence="10">
    <location>
        <begin position="220"/>
        <end position="240"/>
    </location>
</feature>
<dbReference type="PANTHER" id="PTHR43009:SF6">
    <property type="entry name" value="HOMOGENTISATE PHYTYLTRANSFERASE 1, CHLOROPLASTIC"/>
    <property type="match status" value="1"/>
</dbReference>
<evidence type="ECO:0000256" key="3">
    <source>
        <dbReference type="ARBA" id="ARBA00022528"/>
    </source>
</evidence>
<feature type="transmembrane region" description="Helical" evidence="10">
    <location>
        <begin position="328"/>
        <end position="346"/>
    </location>
</feature>
<sequence length="407" mass="45635">MDYALFGSFPTASLGGIGWRRENLKKICFPGSYAAVRVSRCRAWDILQRHYAVGSQHQCLKHHTIGTKENFTSYRRQSKKFLVNATAGHPLESEPGAYNPKSIWTTVKNATDAFYRFSRPHTVIGTALSIISVSLLAVENLSDFSPLFLTGVLQAVVAALFMNIYIVGLNQLSDIDIDKVNKPYLPLASGEFSVGTGIMIVTSFVILSFWLGWIVGSWPLFWALFISFVLGTAYSINVPLLRWKRSAVVAAMCILAVRAVIVQLAFFLHMQTHVYKRPASFSRPLIFATAFMSFFSVVIALFKDIPDIDGDKIFGIRSFTVRLGQKRVFWICIWLLQMAYGVAILVGASSSFMLSKCITVLGHAILALILWNRAKSVDLTSKAAITTFYMFIWKLFYAEYLLIPLVR</sequence>
<dbReference type="GO" id="GO:0004659">
    <property type="term" value="F:prenyltransferase activity"/>
    <property type="evidence" value="ECO:0007669"/>
    <property type="project" value="InterPro"/>
</dbReference>
<dbReference type="NCBIfam" id="NF009525">
    <property type="entry name" value="PRK12887.1"/>
    <property type="match status" value="1"/>
</dbReference>
<accession>A0A8K0Y889</accession>
<dbReference type="GO" id="GO:0031969">
    <property type="term" value="C:chloroplast membrane"/>
    <property type="evidence" value="ECO:0007669"/>
    <property type="project" value="UniProtKB-SubCell"/>
</dbReference>
<dbReference type="AlphaFoldDB" id="A0A8K0Y889"/>
<comment type="similarity">
    <text evidence="2">Belongs to the UbiA prenyltransferase family.</text>
</comment>
<feature type="transmembrane region" description="Helical" evidence="10">
    <location>
        <begin position="383"/>
        <end position="403"/>
    </location>
</feature>
<evidence type="ECO:0000256" key="5">
    <source>
        <dbReference type="ARBA" id="ARBA00022679"/>
    </source>
</evidence>
<reference evidence="11" key="1">
    <citation type="submission" date="2018-03" db="EMBL/GenBank/DDBJ databases">
        <authorList>
            <person name="Yang H."/>
            <person name="Dong S."/>
            <person name="Zhang C."/>
        </authorList>
    </citation>
    <scope>NUCLEOTIDE SEQUENCE</scope>
</reference>
<dbReference type="Pfam" id="PF01040">
    <property type="entry name" value="UbiA"/>
    <property type="match status" value="1"/>
</dbReference>
<feature type="transmembrane region" description="Helical" evidence="10">
    <location>
        <begin position="247"/>
        <end position="269"/>
    </location>
</feature>
<evidence type="ECO:0000256" key="2">
    <source>
        <dbReference type="ARBA" id="ARBA00005985"/>
    </source>
</evidence>
<evidence type="ECO:0000256" key="4">
    <source>
        <dbReference type="ARBA" id="ARBA00022640"/>
    </source>
</evidence>
<evidence type="ECO:0000256" key="6">
    <source>
        <dbReference type="ARBA" id="ARBA00022692"/>
    </source>
</evidence>
<evidence type="ECO:0000256" key="7">
    <source>
        <dbReference type="ARBA" id="ARBA00022946"/>
    </source>
</evidence>
<keyword evidence="8 10" id="KW-1133">Transmembrane helix</keyword>
<evidence type="ECO:0000256" key="8">
    <source>
        <dbReference type="ARBA" id="ARBA00022989"/>
    </source>
</evidence>
<dbReference type="CDD" id="cd13960">
    <property type="entry name" value="PT_UbiA_HPT1"/>
    <property type="match status" value="1"/>
</dbReference>
<gene>
    <name evidence="11" type="primary">HPT1</name>
</gene>
<feature type="transmembrane region" description="Helical" evidence="10">
    <location>
        <begin position="147"/>
        <end position="172"/>
    </location>
</feature>
<proteinExistence type="evidence at transcript level"/>
<dbReference type="EMBL" id="MH151307">
    <property type="protein sequence ID" value="QCG73663.1"/>
    <property type="molecule type" value="mRNA"/>
</dbReference>
<keyword evidence="9 10" id="KW-0472">Membrane</keyword>
<feature type="transmembrane region" description="Helical" evidence="10">
    <location>
        <begin position="352"/>
        <end position="371"/>
    </location>
</feature>
<name>A0A8K0Y889_RUBID</name>
<keyword evidence="7" id="KW-0809">Transit peptide</keyword>
<feature type="transmembrane region" description="Helical" evidence="10">
    <location>
        <begin position="123"/>
        <end position="141"/>
    </location>
</feature>
<dbReference type="InterPro" id="IPR000537">
    <property type="entry name" value="UbiA_prenyltransferase"/>
</dbReference>
<dbReference type="Gene3D" id="1.10.357.140">
    <property type="entry name" value="UbiA prenyltransferase"/>
    <property type="match status" value="1"/>
</dbReference>
<dbReference type="InterPro" id="IPR044502">
    <property type="entry name" value="AtHST-like"/>
</dbReference>
<comment type="subcellular location">
    <subcellularLocation>
        <location evidence="1">Plastid</location>
        <location evidence="1">Chloroplast membrane</location>
        <topology evidence="1">Multi-pass membrane protein</topology>
    </subcellularLocation>
</comment>
<keyword evidence="4" id="KW-0934">Plastid</keyword>
<feature type="transmembrane region" description="Helical" evidence="10">
    <location>
        <begin position="192"/>
        <end position="214"/>
    </location>
</feature>
<keyword evidence="6 10" id="KW-0812">Transmembrane</keyword>
<keyword evidence="3" id="KW-0150">Chloroplast</keyword>
<evidence type="ECO:0000313" key="11">
    <source>
        <dbReference type="EMBL" id="QCG73663.1"/>
    </source>
</evidence>
<dbReference type="FunFam" id="1.10.357.140:FF:000011">
    <property type="entry name" value="Homogentisate phytyltransferase 1"/>
    <property type="match status" value="1"/>
</dbReference>
<evidence type="ECO:0000256" key="10">
    <source>
        <dbReference type="SAM" id="Phobius"/>
    </source>
</evidence>
<evidence type="ECO:0000256" key="9">
    <source>
        <dbReference type="ARBA" id="ARBA00023136"/>
    </source>
</evidence>
<keyword evidence="5" id="KW-0808">Transferase</keyword>
<feature type="transmembrane region" description="Helical" evidence="10">
    <location>
        <begin position="281"/>
        <end position="302"/>
    </location>
</feature>
<organism evidence="11">
    <name type="scientific">Rubus idaeus</name>
    <name type="common">Raspberry</name>
    <dbReference type="NCBI Taxonomy" id="32247"/>
    <lineage>
        <taxon>Eukaryota</taxon>
        <taxon>Viridiplantae</taxon>
        <taxon>Streptophyta</taxon>
        <taxon>Embryophyta</taxon>
        <taxon>Tracheophyta</taxon>
        <taxon>Spermatophyta</taxon>
        <taxon>Magnoliopsida</taxon>
        <taxon>eudicotyledons</taxon>
        <taxon>Gunneridae</taxon>
        <taxon>Pentapetalae</taxon>
        <taxon>rosids</taxon>
        <taxon>fabids</taxon>
        <taxon>Rosales</taxon>
        <taxon>Rosaceae</taxon>
        <taxon>Rosoideae</taxon>
        <taxon>Rosoideae incertae sedis</taxon>
        <taxon>Rubus</taxon>
    </lineage>
</organism>
<protein>
    <submittedName>
        <fullName evidence="11">Homogentisate phytyltransferase 1</fullName>
    </submittedName>
</protein>
<dbReference type="InterPro" id="IPR044878">
    <property type="entry name" value="UbiA_sf"/>
</dbReference>